<dbReference type="EMBL" id="JAVRRD010000002">
    <property type="protein sequence ID" value="KAK5062784.1"/>
    <property type="molecule type" value="Genomic_DNA"/>
</dbReference>
<evidence type="ECO:0000313" key="3">
    <source>
        <dbReference type="Proteomes" id="UP001358417"/>
    </source>
</evidence>
<feature type="compositionally biased region" description="Polar residues" evidence="1">
    <location>
        <begin position="55"/>
        <end position="67"/>
    </location>
</feature>
<dbReference type="Proteomes" id="UP001358417">
    <property type="component" value="Unassembled WGS sequence"/>
</dbReference>
<feature type="compositionally biased region" description="Gly residues" evidence="1">
    <location>
        <begin position="116"/>
        <end position="132"/>
    </location>
</feature>
<feature type="compositionally biased region" description="Basic and acidic residues" evidence="1">
    <location>
        <begin position="78"/>
        <end position="93"/>
    </location>
</feature>
<dbReference type="AlphaFoldDB" id="A0AAV9NND9"/>
<feature type="compositionally biased region" description="Low complexity" evidence="1">
    <location>
        <begin position="160"/>
        <end position="174"/>
    </location>
</feature>
<keyword evidence="3" id="KW-1185">Reference proteome</keyword>
<dbReference type="RefSeq" id="XP_064711056.1">
    <property type="nucleotide sequence ID" value="XM_064848432.1"/>
</dbReference>
<reference evidence="2 3" key="1">
    <citation type="submission" date="2023-08" db="EMBL/GenBank/DDBJ databases">
        <title>Black Yeasts Isolated from many extreme environments.</title>
        <authorList>
            <person name="Coleine C."/>
            <person name="Stajich J.E."/>
            <person name="Selbmann L."/>
        </authorList>
    </citation>
    <scope>NUCLEOTIDE SEQUENCE [LARGE SCALE GENOMIC DNA]</scope>
    <source>
        <strain evidence="2 3">CCFEE 5792</strain>
    </source>
</reference>
<accession>A0AAV9NND9</accession>
<comment type="caution">
    <text evidence="2">The sequence shown here is derived from an EMBL/GenBank/DDBJ whole genome shotgun (WGS) entry which is preliminary data.</text>
</comment>
<evidence type="ECO:0000256" key="1">
    <source>
        <dbReference type="SAM" id="MobiDB-lite"/>
    </source>
</evidence>
<sequence length="312" mass="30505">MSHTANPRAPKPDPSNAPRETTGPVAADSLAAESLKASGGFAENEDAHALGVKGAQSTLNTTDTQAATALPPASSGAAREKKEALAAGADEKGTTGLKLDALGQPDFDGTHSLLGYSGGPSGGASGGSGGAGTTTSGANVKAGDSDFGASGVSSGGGSGQVDSNIKSTGSDLSGGSAGGAGKSSSGPKVVSSTSATNTASSSTGPPAGSGVRPHVDGAPTYTGAVTGDILPESTFKPKGENLEDADMTQSIPQTKTFTGNVGGAKDPGRLAERDFEGRNNEPNPELRQSGKEDGNQTGNSQGQYDVLQSEKI</sequence>
<proteinExistence type="predicted"/>
<protein>
    <submittedName>
        <fullName evidence="2">Uncharacterized protein</fullName>
    </submittedName>
</protein>
<organism evidence="2 3">
    <name type="scientific">Exophiala bonariae</name>
    <dbReference type="NCBI Taxonomy" id="1690606"/>
    <lineage>
        <taxon>Eukaryota</taxon>
        <taxon>Fungi</taxon>
        <taxon>Dikarya</taxon>
        <taxon>Ascomycota</taxon>
        <taxon>Pezizomycotina</taxon>
        <taxon>Eurotiomycetes</taxon>
        <taxon>Chaetothyriomycetidae</taxon>
        <taxon>Chaetothyriales</taxon>
        <taxon>Herpotrichiellaceae</taxon>
        <taxon>Exophiala</taxon>
    </lineage>
</organism>
<name>A0AAV9NND9_9EURO</name>
<feature type="region of interest" description="Disordered" evidence="1">
    <location>
        <begin position="1"/>
        <end position="29"/>
    </location>
</feature>
<feature type="compositionally biased region" description="Basic and acidic residues" evidence="1">
    <location>
        <begin position="266"/>
        <end position="279"/>
    </location>
</feature>
<evidence type="ECO:0000313" key="2">
    <source>
        <dbReference type="EMBL" id="KAK5062784.1"/>
    </source>
</evidence>
<gene>
    <name evidence="2" type="ORF">LTR84_004859</name>
</gene>
<feature type="compositionally biased region" description="Low complexity" evidence="1">
    <location>
        <begin position="182"/>
        <end position="210"/>
    </location>
</feature>
<feature type="compositionally biased region" description="Polar residues" evidence="1">
    <location>
        <begin position="247"/>
        <end position="259"/>
    </location>
</feature>
<dbReference type="GeneID" id="89973037"/>
<feature type="region of interest" description="Disordered" evidence="1">
    <location>
        <begin position="53"/>
        <end position="312"/>
    </location>
</feature>